<reference evidence="2" key="1">
    <citation type="journal article" date="2020" name="Stud. Mycol.">
        <title>101 Dothideomycetes genomes: a test case for predicting lifestyles and emergence of pathogens.</title>
        <authorList>
            <person name="Haridas S."/>
            <person name="Albert R."/>
            <person name="Binder M."/>
            <person name="Bloem J."/>
            <person name="Labutti K."/>
            <person name="Salamov A."/>
            <person name="Andreopoulos B."/>
            <person name="Baker S."/>
            <person name="Barry K."/>
            <person name="Bills G."/>
            <person name="Bluhm B."/>
            <person name="Cannon C."/>
            <person name="Castanera R."/>
            <person name="Culley D."/>
            <person name="Daum C."/>
            <person name="Ezra D."/>
            <person name="Gonzalez J."/>
            <person name="Henrissat B."/>
            <person name="Kuo A."/>
            <person name="Liang C."/>
            <person name="Lipzen A."/>
            <person name="Lutzoni F."/>
            <person name="Magnuson J."/>
            <person name="Mondo S."/>
            <person name="Nolan M."/>
            <person name="Ohm R."/>
            <person name="Pangilinan J."/>
            <person name="Park H.-J."/>
            <person name="Ramirez L."/>
            <person name="Alfaro M."/>
            <person name="Sun H."/>
            <person name="Tritt A."/>
            <person name="Yoshinaga Y."/>
            <person name="Zwiers L.-H."/>
            <person name="Turgeon B."/>
            <person name="Goodwin S."/>
            <person name="Spatafora J."/>
            <person name="Crous P."/>
            <person name="Grigoriev I."/>
        </authorList>
    </citation>
    <scope>NUCLEOTIDE SEQUENCE</scope>
    <source>
        <strain evidence="2">CBS 116435</strain>
    </source>
</reference>
<sequence length="188" mass="21384">MSAGESIQTHGKTDTGLSNSTHSSSSSAIRYGLDEEDKRPVLTYQYRGPLKTSSQKDLCAWLDKDEKLRVTRKHIPRYTSYLDVKRHDLYLADEKEAYRQTPNYNSSLASVKMPMLAYWSRILFGSYDDLYIVSPESSPNSSVIGDDNESRHTSPTSAWGMDSELDAKLGALREQREREEEESRHALP</sequence>
<proteinExistence type="predicted"/>
<comment type="caution">
    <text evidence="2">The sequence shown here is derived from an EMBL/GenBank/DDBJ whole genome shotgun (WGS) entry which is preliminary data.</text>
</comment>
<accession>A0A9P4UNQ1</accession>
<feature type="compositionally biased region" description="Low complexity" evidence="1">
    <location>
        <begin position="18"/>
        <end position="27"/>
    </location>
</feature>
<organism evidence="2 3">
    <name type="scientific">Polychaeton citri CBS 116435</name>
    <dbReference type="NCBI Taxonomy" id="1314669"/>
    <lineage>
        <taxon>Eukaryota</taxon>
        <taxon>Fungi</taxon>
        <taxon>Dikarya</taxon>
        <taxon>Ascomycota</taxon>
        <taxon>Pezizomycotina</taxon>
        <taxon>Dothideomycetes</taxon>
        <taxon>Dothideomycetidae</taxon>
        <taxon>Capnodiales</taxon>
        <taxon>Capnodiaceae</taxon>
        <taxon>Polychaeton</taxon>
    </lineage>
</organism>
<keyword evidence="3" id="KW-1185">Reference proteome</keyword>
<feature type="region of interest" description="Disordered" evidence="1">
    <location>
        <begin position="1"/>
        <end position="34"/>
    </location>
</feature>
<dbReference type="AlphaFoldDB" id="A0A9P4UNQ1"/>
<evidence type="ECO:0000256" key="1">
    <source>
        <dbReference type="SAM" id="MobiDB-lite"/>
    </source>
</evidence>
<gene>
    <name evidence="2" type="ORF">K431DRAFT_286182</name>
</gene>
<dbReference type="Proteomes" id="UP000799441">
    <property type="component" value="Unassembled WGS sequence"/>
</dbReference>
<name>A0A9P4UNQ1_9PEZI</name>
<dbReference type="OrthoDB" id="3913028at2759"/>
<evidence type="ECO:0000313" key="3">
    <source>
        <dbReference type="Proteomes" id="UP000799441"/>
    </source>
</evidence>
<protein>
    <submittedName>
        <fullName evidence="2">Uncharacterized protein</fullName>
    </submittedName>
</protein>
<feature type="region of interest" description="Disordered" evidence="1">
    <location>
        <begin position="169"/>
        <end position="188"/>
    </location>
</feature>
<evidence type="ECO:0000313" key="2">
    <source>
        <dbReference type="EMBL" id="KAF2720028.1"/>
    </source>
</evidence>
<dbReference type="EMBL" id="MU003804">
    <property type="protein sequence ID" value="KAF2720028.1"/>
    <property type="molecule type" value="Genomic_DNA"/>
</dbReference>
<feature type="region of interest" description="Disordered" evidence="1">
    <location>
        <begin position="138"/>
        <end position="164"/>
    </location>
</feature>
<feature type="compositionally biased region" description="Polar residues" evidence="1">
    <location>
        <begin position="1"/>
        <end position="10"/>
    </location>
</feature>